<proteinExistence type="predicted"/>
<accession>A0ABQ9CSG8</accession>
<keyword evidence="2" id="KW-1185">Reference proteome</keyword>
<protein>
    <submittedName>
        <fullName evidence="1">Uncharacterized protein</fullName>
    </submittedName>
</protein>
<sequence>MKKRRGGGCGEVALPELVRPSSAVKFTPDGTLQELRQTLQKVFVKRKESITTLAGMRCKIDVQQVVKVGQKGQRRDKCQKGQSRAKEKHFDYFIHQILVSTRVSSKLNLACTWKSFPPEEAQSHMAENNLWRVIEIWNCVFQERTLAQAEEWQGEQEHTTVGSHPRSSACRVLRDSRLEDTILDPKLFQASKTTTFPKPS</sequence>
<organism evidence="1 2">
    <name type="scientific">Willisornis vidua</name>
    <name type="common">Xingu scale-backed antbird</name>
    <dbReference type="NCBI Taxonomy" id="1566151"/>
    <lineage>
        <taxon>Eukaryota</taxon>
        <taxon>Metazoa</taxon>
        <taxon>Chordata</taxon>
        <taxon>Craniata</taxon>
        <taxon>Vertebrata</taxon>
        <taxon>Euteleostomi</taxon>
        <taxon>Archelosauria</taxon>
        <taxon>Archosauria</taxon>
        <taxon>Dinosauria</taxon>
        <taxon>Saurischia</taxon>
        <taxon>Theropoda</taxon>
        <taxon>Coelurosauria</taxon>
        <taxon>Aves</taxon>
        <taxon>Neognathae</taxon>
        <taxon>Neoaves</taxon>
        <taxon>Telluraves</taxon>
        <taxon>Australaves</taxon>
        <taxon>Passeriformes</taxon>
        <taxon>Thamnophilidae</taxon>
        <taxon>Willisornis</taxon>
    </lineage>
</organism>
<comment type="caution">
    <text evidence="1">The sequence shown here is derived from an EMBL/GenBank/DDBJ whole genome shotgun (WGS) entry which is preliminary data.</text>
</comment>
<dbReference type="Proteomes" id="UP001145742">
    <property type="component" value="Unassembled WGS sequence"/>
</dbReference>
<evidence type="ECO:0000313" key="1">
    <source>
        <dbReference type="EMBL" id="KAJ7408383.1"/>
    </source>
</evidence>
<gene>
    <name evidence="1" type="ORF">WISP_121266</name>
</gene>
<evidence type="ECO:0000313" key="2">
    <source>
        <dbReference type="Proteomes" id="UP001145742"/>
    </source>
</evidence>
<name>A0ABQ9CSG8_9PASS</name>
<reference evidence="1" key="1">
    <citation type="submission" date="2019-10" db="EMBL/GenBank/DDBJ databases">
        <authorList>
            <person name="Soares A.E.R."/>
            <person name="Aleixo A."/>
            <person name="Schneider P."/>
            <person name="Miyaki C.Y."/>
            <person name="Schneider M.P."/>
            <person name="Mello C."/>
            <person name="Vasconcelos A.T.R."/>
        </authorList>
    </citation>
    <scope>NUCLEOTIDE SEQUENCE</scope>
    <source>
        <tissue evidence="1">Muscle</tissue>
    </source>
</reference>
<dbReference type="EMBL" id="WHWB01034547">
    <property type="protein sequence ID" value="KAJ7408383.1"/>
    <property type="molecule type" value="Genomic_DNA"/>
</dbReference>